<gene>
    <name evidence="1" type="ORF">BDR25DRAFT_360149</name>
</gene>
<comment type="caution">
    <text evidence="1">The sequence shown here is derived from an EMBL/GenBank/DDBJ whole genome shotgun (WGS) entry which is preliminary data.</text>
</comment>
<evidence type="ECO:0000313" key="2">
    <source>
        <dbReference type="Proteomes" id="UP000799755"/>
    </source>
</evidence>
<keyword evidence="2" id="KW-1185">Reference proteome</keyword>
<evidence type="ECO:0000313" key="1">
    <source>
        <dbReference type="EMBL" id="KAF2465994.1"/>
    </source>
</evidence>
<dbReference type="Proteomes" id="UP000799755">
    <property type="component" value="Unassembled WGS sequence"/>
</dbReference>
<sequence>MKQMVGYSKKRSHSLYSFWRLPTLLCSIILPITLYQQRYSPSSLPIGDAESLFVGYIWPWY</sequence>
<proteinExistence type="predicted"/>
<name>A0ACB6QG80_9PLEO</name>
<dbReference type="EMBL" id="MU003527">
    <property type="protein sequence ID" value="KAF2465994.1"/>
    <property type="molecule type" value="Genomic_DNA"/>
</dbReference>
<organism evidence="1 2">
    <name type="scientific">Lindgomyces ingoldianus</name>
    <dbReference type="NCBI Taxonomy" id="673940"/>
    <lineage>
        <taxon>Eukaryota</taxon>
        <taxon>Fungi</taxon>
        <taxon>Dikarya</taxon>
        <taxon>Ascomycota</taxon>
        <taxon>Pezizomycotina</taxon>
        <taxon>Dothideomycetes</taxon>
        <taxon>Pleosporomycetidae</taxon>
        <taxon>Pleosporales</taxon>
        <taxon>Lindgomycetaceae</taxon>
        <taxon>Lindgomyces</taxon>
    </lineage>
</organism>
<reference evidence="1" key="1">
    <citation type="journal article" date="2020" name="Stud. Mycol.">
        <title>101 Dothideomycetes genomes: a test case for predicting lifestyles and emergence of pathogens.</title>
        <authorList>
            <person name="Haridas S."/>
            <person name="Albert R."/>
            <person name="Binder M."/>
            <person name="Bloem J."/>
            <person name="Labutti K."/>
            <person name="Salamov A."/>
            <person name="Andreopoulos B."/>
            <person name="Baker S."/>
            <person name="Barry K."/>
            <person name="Bills G."/>
            <person name="Bluhm B."/>
            <person name="Cannon C."/>
            <person name="Castanera R."/>
            <person name="Culley D."/>
            <person name="Daum C."/>
            <person name="Ezra D."/>
            <person name="Gonzalez J."/>
            <person name="Henrissat B."/>
            <person name="Kuo A."/>
            <person name="Liang C."/>
            <person name="Lipzen A."/>
            <person name="Lutzoni F."/>
            <person name="Magnuson J."/>
            <person name="Mondo S."/>
            <person name="Nolan M."/>
            <person name="Ohm R."/>
            <person name="Pangilinan J."/>
            <person name="Park H.-J."/>
            <person name="Ramirez L."/>
            <person name="Alfaro M."/>
            <person name="Sun H."/>
            <person name="Tritt A."/>
            <person name="Yoshinaga Y."/>
            <person name="Zwiers L.-H."/>
            <person name="Turgeon B."/>
            <person name="Goodwin S."/>
            <person name="Spatafora J."/>
            <person name="Crous P."/>
            <person name="Grigoriev I."/>
        </authorList>
    </citation>
    <scope>NUCLEOTIDE SEQUENCE</scope>
    <source>
        <strain evidence="1">ATCC 200398</strain>
    </source>
</reference>
<accession>A0ACB6QG80</accession>
<protein>
    <submittedName>
        <fullName evidence="1">Uncharacterized protein</fullName>
    </submittedName>
</protein>